<dbReference type="Gene3D" id="2.60.40.3950">
    <property type="match status" value="1"/>
</dbReference>
<dbReference type="Pfam" id="PF18310">
    <property type="entry name" value="DUF5605"/>
    <property type="match status" value="1"/>
</dbReference>
<accession>A0A3A9Z9N9</accession>
<dbReference type="EMBL" id="RBAL01000003">
    <property type="protein sequence ID" value="RKN44938.1"/>
    <property type="molecule type" value="Genomic_DNA"/>
</dbReference>
<reference evidence="2 3" key="1">
    <citation type="journal article" date="2014" name="Int. J. Syst. Evol. Microbiol.">
        <title>Streptomyces hoynatensis sp. nov., isolated from deep marine sediment.</title>
        <authorList>
            <person name="Veyisoglu A."/>
            <person name="Sahin N."/>
        </authorList>
    </citation>
    <scope>NUCLEOTIDE SEQUENCE [LARGE SCALE GENOMIC DNA]</scope>
    <source>
        <strain evidence="2 3">KCTC 29097</strain>
    </source>
</reference>
<organism evidence="2 3">
    <name type="scientific">Streptomyces hoynatensis</name>
    <dbReference type="NCBI Taxonomy" id="1141874"/>
    <lineage>
        <taxon>Bacteria</taxon>
        <taxon>Bacillati</taxon>
        <taxon>Actinomycetota</taxon>
        <taxon>Actinomycetes</taxon>
        <taxon>Kitasatosporales</taxon>
        <taxon>Streptomycetaceae</taxon>
        <taxon>Streptomyces</taxon>
    </lineage>
</organism>
<name>A0A3A9Z9N9_9ACTN</name>
<dbReference type="AlphaFoldDB" id="A0A3A9Z9N9"/>
<sequence length="384" mass="41827">MFELPLPGAEPGDEVVFTRGERRFTSAAFAGERGGCLARFLPDEEGEWRYRSAWGEGAFRCTPAGPGNHGPVRAGESGFRHADGLPFHPFGTTLGEAGDTALRALADGPFNRVRLRCPASLPLDRLDAQVRALLALGIEAEVPLEGRDIRETVSRLAAYRNVWWCAPRDPEAQATVLEHDYGHHPLTVHGGPGTDFGAPWITHVSLRQEETRLVAGLTAELGKPVLIDDCGAEGDAPEPEGSLPAPVLVSRIWEGVCQGGWVTHRETYGPRPWEEGGELRGESAARIAFLRGILAGAPAGLRHNPLYYDASTLEAPGEYCLQYLGPHRYSSRTFALPRGTWLVEVIDAWNMRVGAPRRVRADRIEVALPADPYCAIRVRRAPGA</sequence>
<feature type="domain" description="DUF5605" evidence="1">
    <location>
        <begin position="311"/>
        <end position="379"/>
    </location>
</feature>
<evidence type="ECO:0000313" key="2">
    <source>
        <dbReference type="EMBL" id="RKN44938.1"/>
    </source>
</evidence>
<gene>
    <name evidence="2" type="ORF">D7294_07470</name>
</gene>
<evidence type="ECO:0000313" key="3">
    <source>
        <dbReference type="Proteomes" id="UP000272474"/>
    </source>
</evidence>
<dbReference type="Gene3D" id="3.20.20.80">
    <property type="entry name" value="Glycosidases"/>
    <property type="match status" value="1"/>
</dbReference>
<evidence type="ECO:0000259" key="1">
    <source>
        <dbReference type="Pfam" id="PF18310"/>
    </source>
</evidence>
<protein>
    <recommendedName>
        <fullName evidence="1">DUF5605 domain-containing protein</fullName>
    </recommendedName>
</protein>
<comment type="caution">
    <text evidence="2">The sequence shown here is derived from an EMBL/GenBank/DDBJ whole genome shotgun (WGS) entry which is preliminary data.</text>
</comment>
<dbReference type="InterPro" id="IPR041239">
    <property type="entry name" value="DUF5605"/>
</dbReference>
<proteinExistence type="predicted"/>
<dbReference type="Proteomes" id="UP000272474">
    <property type="component" value="Unassembled WGS sequence"/>
</dbReference>
<keyword evidence="3" id="KW-1185">Reference proteome</keyword>